<dbReference type="PANTHER" id="PTHR35801:SF1">
    <property type="entry name" value="PHOSPHOSERINE PHOSPHATASE RSBX"/>
    <property type="match status" value="1"/>
</dbReference>
<dbReference type="InterPro" id="IPR036890">
    <property type="entry name" value="HATPase_C_sf"/>
</dbReference>
<dbReference type="PANTHER" id="PTHR35801">
    <property type="entry name" value="PHOSPHOSERINE PHOSPHATASE RSBX"/>
    <property type="match status" value="1"/>
</dbReference>
<name>A0A5S4GZQ9_9ACTN</name>
<evidence type="ECO:0000259" key="1">
    <source>
        <dbReference type="SMART" id="SM00331"/>
    </source>
</evidence>
<dbReference type="Gene3D" id="3.60.40.10">
    <property type="entry name" value="PPM-type phosphatase domain"/>
    <property type="match status" value="1"/>
</dbReference>
<dbReference type="OrthoDB" id="479131at2"/>
<dbReference type="InterPro" id="IPR003594">
    <property type="entry name" value="HATPase_dom"/>
</dbReference>
<dbReference type="InterPro" id="IPR001932">
    <property type="entry name" value="PPM-type_phosphatase-like_dom"/>
</dbReference>
<dbReference type="RefSeq" id="WP_138688470.1">
    <property type="nucleotide sequence ID" value="NZ_JBHSAZ010000046.1"/>
</dbReference>
<feature type="domain" description="PPM-type phosphatase" evidence="1">
    <location>
        <begin position="144"/>
        <end position="334"/>
    </location>
</feature>
<evidence type="ECO:0000313" key="3">
    <source>
        <dbReference type="Proteomes" id="UP000306628"/>
    </source>
</evidence>
<keyword evidence="3" id="KW-1185">Reference proteome</keyword>
<gene>
    <name evidence="2" type="ORF">ETD85_05385</name>
</gene>
<dbReference type="SUPFAM" id="SSF55874">
    <property type="entry name" value="ATPase domain of HSP90 chaperone/DNA topoisomerase II/histidine kinase"/>
    <property type="match status" value="1"/>
</dbReference>
<accession>A0A5S4GZQ9</accession>
<dbReference type="AlphaFoldDB" id="A0A5S4GZQ9"/>
<dbReference type="Pfam" id="PF07228">
    <property type="entry name" value="SpoIIE"/>
    <property type="match status" value="1"/>
</dbReference>
<protein>
    <submittedName>
        <fullName evidence="2">Transcriptional regulator</fullName>
    </submittedName>
</protein>
<proteinExistence type="predicted"/>
<dbReference type="SUPFAM" id="SSF81606">
    <property type="entry name" value="PP2C-like"/>
    <property type="match status" value="1"/>
</dbReference>
<organism evidence="2 3">
    <name type="scientific">Nonomuraea zeae</name>
    <dbReference type="NCBI Taxonomy" id="1642303"/>
    <lineage>
        <taxon>Bacteria</taxon>
        <taxon>Bacillati</taxon>
        <taxon>Actinomycetota</taxon>
        <taxon>Actinomycetes</taxon>
        <taxon>Streptosporangiales</taxon>
        <taxon>Streptosporangiaceae</taxon>
        <taxon>Nonomuraea</taxon>
    </lineage>
</organism>
<dbReference type="InterPro" id="IPR036457">
    <property type="entry name" value="PPM-type-like_dom_sf"/>
</dbReference>
<dbReference type="Gene3D" id="3.30.565.10">
    <property type="entry name" value="Histidine kinase-like ATPase, C-terminal domain"/>
    <property type="match status" value="1"/>
</dbReference>
<dbReference type="Pfam" id="PF13581">
    <property type="entry name" value="HATPase_c_2"/>
    <property type="match status" value="1"/>
</dbReference>
<dbReference type="EMBL" id="VCKX01000010">
    <property type="protein sequence ID" value="TMR38279.1"/>
    <property type="molecule type" value="Genomic_DNA"/>
</dbReference>
<comment type="caution">
    <text evidence="2">The sequence shown here is derived from an EMBL/GenBank/DDBJ whole genome shotgun (WGS) entry which is preliminary data.</text>
</comment>
<dbReference type="Proteomes" id="UP000306628">
    <property type="component" value="Unassembled WGS sequence"/>
</dbReference>
<sequence length="336" mass="35282">MGQMIRSGNEAWFRVEDASAIGVARRAAMALAGTLGFGQVARERVGIAVSEAASNLVKHAVEGTMLIRPYPDAPAAVEALALDKGPGIADLNRVWRDGYSTAGTLGIGLGGIARMAAAHDVYSIPGRGTVIGMCFTADERPPRVSRVSGLSRPIGEESVCGDAFACFDTDETAMAMVCDGLGHGELAAEASRRALRTFQEHGELPPVPLLERLHRALDGSRGAAVAVARLDRASGLVRYAGIGNISGWIVNPEGRQGLISLAGIAGRHSRTLREYTYTAPPHSMIVMHSDGLSARWDIAAFPGLTSRTPAVVAATLLRDAGTHRDDACVLALKVTP</sequence>
<dbReference type="SMART" id="SM00331">
    <property type="entry name" value="PP2C_SIG"/>
    <property type="match status" value="1"/>
</dbReference>
<evidence type="ECO:0000313" key="2">
    <source>
        <dbReference type="EMBL" id="TMR38279.1"/>
    </source>
</evidence>
<dbReference type="InterPro" id="IPR039248">
    <property type="entry name" value="Ptase_RsbX"/>
</dbReference>
<reference evidence="2 3" key="1">
    <citation type="submission" date="2019-05" db="EMBL/GenBank/DDBJ databases">
        <title>Draft genome sequence of Nonomuraea zeae DSM 100528.</title>
        <authorList>
            <person name="Saricaoglu S."/>
            <person name="Isik K."/>
        </authorList>
    </citation>
    <scope>NUCLEOTIDE SEQUENCE [LARGE SCALE GENOMIC DNA]</scope>
    <source>
        <strain evidence="2 3">DSM 100528</strain>
    </source>
</reference>